<name>A0ABD2MI33_9CUCU</name>
<dbReference type="EMBL" id="JABFTP020000001">
    <property type="protein sequence ID" value="KAL3266017.1"/>
    <property type="molecule type" value="Genomic_DNA"/>
</dbReference>
<gene>
    <name evidence="2" type="ORF">HHI36_010206</name>
</gene>
<evidence type="ECO:0000313" key="2">
    <source>
        <dbReference type="EMBL" id="KAL3266017.1"/>
    </source>
</evidence>
<protein>
    <submittedName>
        <fullName evidence="2">Uncharacterized protein</fullName>
    </submittedName>
</protein>
<accession>A0ABD2MI33</accession>
<feature type="compositionally biased region" description="Basic residues" evidence="1">
    <location>
        <begin position="8"/>
        <end position="20"/>
    </location>
</feature>
<organism evidence="2 3">
    <name type="scientific">Cryptolaemus montrouzieri</name>
    <dbReference type="NCBI Taxonomy" id="559131"/>
    <lineage>
        <taxon>Eukaryota</taxon>
        <taxon>Metazoa</taxon>
        <taxon>Ecdysozoa</taxon>
        <taxon>Arthropoda</taxon>
        <taxon>Hexapoda</taxon>
        <taxon>Insecta</taxon>
        <taxon>Pterygota</taxon>
        <taxon>Neoptera</taxon>
        <taxon>Endopterygota</taxon>
        <taxon>Coleoptera</taxon>
        <taxon>Polyphaga</taxon>
        <taxon>Cucujiformia</taxon>
        <taxon>Coccinelloidea</taxon>
        <taxon>Coccinellidae</taxon>
        <taxon>Scymninae</taxon>
        <taxon>Scymnini</taxon>
        <taxon>Cryptolaemus</taxon>
    </lineage>
</organism>
<dbReference type="Proteomes" id="UP001516400">
    <property type="component" value="Unassembled WGS sequence"/>
</dbReference>
<evidence type="ECO:0000256" key="1">
    <source>
        <dbReference type="SAM" id="MobiDB-lite"/>
    </source>
</evidence>
<comment type="caution">
    <text evidence="2">The sequence shown here is derived from an EMBL/GenBank/DDBJ whole genome shotgun (WGS) entry which is preliminary data.</text>
</comment>
<proteinExistence type="predicted"/>
<dbReference type="AlphaFoldDB" id="A0ABD2MI33"/>
<evidence type="ECO:0000313" key="3">
    <source>
        <dbReference type="Proteomes" id="UP001516400"/>
    </source>
</evidence>
<feature type="region of interest" description="Disordered" evidence="1">
    <location>
        <begin position="1"/>
        <end position="32"/>
    </location>
</feature>
<sequence length="86" mass="9448">MRTEKKSSPTKKKVTKKKKVSKDPSIENSDGEVENTQCLCCNGCYLESNEGWAACSAWGKRALCSCAGIDDEDEDAAFTCEFGQQK</sequence>
<reference evidence="2 3" key="1">
    <citation type="journal article" date="2021" name="BMC Biol.">
        <title>Horizontally acquired antibacterial genes associated with adaptive radiation of ladybird beetles.</title>
        <authorList>
            <person name="Li H.S."/>
            <person name="Tang X.F."/>
            <person name="Huang Y.H."/>
            <person name="Xu Z.Y."/>
            <person name="Chen M.L."/>
            <person name="Du X.Y."/>
            <person name="Qiu B.Y."/>
            <person name="Chen P.T."/>
            <person name="Zhang W."/>
            <person name="Slipinski A."/>
            <person name="Escalona H.E."/>
            <person name="Waterhouse R.M."/>
            <person name="Zwick A."/>
            <person name="Pang H."/>
        </authorList>
    </citation>
    <scope>NUCLEOTIDE SEQUENCE [LARGE SCALE GENOMIC DNA]</scope>
    <source>
        <strain evidence="2">SYSU2018</strain>
    </source>
</reference>
<keyword evidence="3" id="KW-1185">Reference proteome</keyword>